<gene>
    <name evidence="7" type="ORF">FPL22_07630</name>
</gene>
<dbReference type="PANTHER" id="PTHR32071">
    <property type="entry name" value="TRANSCRIPTIONAL REGULATORY PROTEIN"/>
    <property type="match status" value="1"/>
</dbReference>
<dbReference type="Gene3D" id="3.40.50.2300">
    <property type="match status" value="1"/>
</dbReference>
<proteinExistence type="predicted"/>
<sequence length="446" mass="49207">MSSQALLCIPDARLRSLFSLLLTDGDAQVTSCHDSDEFQRVLVTRFYDLCAITLDANTDMAGFIKTVRYLSPDTRILLIANKDDVEQIIPLFPLGISEVLLQPINPKKAISAIHKLIDSQQIEAAAEAADEGADQAGAQSGAGQRTQHIVARSPAMRAVVSQLWQARQESLGIILRGEPGSEFELIAREYQSMCGDPSGYLCVLGHHEITSEGLATAASLDRLNDGIPRTFLIRDLELLPASQQAQLLDFLRLAKRRRDRDRPLRFVFTVAECDDQGRNLDLPFIEEMLFVVPVVVKLPALRDRKADIEPLTRKLLLDLTAIYPEYRVRSMKTGVVEWLAGRLWRGNHDEFCAYLRQVIMECPSREVSMAYLNTREAAMAGRSNNGLPPPLTTTTSLDTTVATAAVPVPQPLLKPVIAGTNPPFGGSERPASTGRLTAKELLAKVR</sequence>
<organism evidence="7 8">
    <name type="scientific">Rariglobus hedericola</name>
    <dbReference type="NCBI Taxonomy" id="2597822"/>
    <lineage>
        <taxon>Bacteria</taxon>
        <taxon>Pseudomonadati</taxon>
        <taxon>Verrucomicrobiota</taxon>
        <taxon>Opitutia</taxon>
        <taxon>Opitutales</taxon>
        <taxon>Opitutaceae</taxon>
        <taxon>Rariglobus</taxon>
    </lineage>
</organism>
<protein>
    <recommendedName>
        <fullName evidence="9">Sigma-54-dependent Fis family transcriptional regulator</fullName>
    </recommendedName>
</protein>
<keyword evidence="8" id="KW-1185">Reference proteome</keyword>
<feature type="domain" description="Sigma-54 factor interaction" evidence="5">
    <location>
        <begin position="149"/>
        <end position="360"/>
    </location>
</feature>
<evidence type="ECO:0000256" key="2">
    <source>
        <dbReference type="ARBA" id="ARBA00022840"/>
    </source>
</evidence>
<dbReference type="Gene3D" id="1.10.8.60">
    <property type="match status" value="1"/>
</dbReference>
<dbReference type="AlphaFoldDB" id="A0A556QR88"/>
<feature type="domain" description="Response regulatory" evidence="6">
    <location>
        <begin position="4"/>
        <end position="117"/>
    </location>
</feature>
<dbReference type="RefSeq" id="WP_144229497.1">
    <property type="nucleotide sequence ID" value="NZ_CBCRVV010000027.1"/>
</dbReference>
<evidence type="ECO:0000313" key="8">
    <source>
        <dbReference type="Proteomes" id="UP000315648"/>
    </source>
</evidence>
<dbReference type="GO" id="GO:0000160">
    <property type="term" value="P:phosphorelay signal transduction system"/>
    <property type="evidence" value="ECO:0007669"/>
    <property type="project" value="InterPro"/>
</dbReference>
<dbReference type="EMBL" id="VMBG01000001">
    <property type="protein sequence ID" value="TSJ79155.1"/>
    <property type="molecule type" value="Genomic_DNA"/>
</dbReference>
<keyword evidence="1" id="KW-0547">Nucleotide-binding</keyword>
<dbReference type="Proteomes" id="UP000315648">
    <property type="component" value="Unassembled WGS sequence"/>
</dbReference>
<evidence type="ECO:0000259" key="6">
    <source>
        <dbReference type="PROSITE" id="PS50110"/>
    </source>
</evidence>
<dbReference type="PROSITE" id="PS50110">
    <property type="entry name" value="RESPONSE_REGULATORY"/>
    <property type="match status" value="1"/>
</dbReference>
<accession>A0A556QR88</accession>
<dbReference type="GO" id="GO:0003677">
    <property type="term" value="F:DNA binding"/>
    <property type="evidence" value="ECO:0007669"/>
    <property type="project" value="UniProtKB-KW"/>
</dbReference>
<evidence type="ECO:0000313" key="7">
    <source>
        <dbReference type="EMBL" id="TSJ79155.1"/>
    </source>
</evidence>
<evidence type="ECO:0008006" key="9">
    <source>
        <dbReference type="Google" id="ProtNLM"/>
    </source>
</evidence>
<name>A0A556QR88_9BACT</name>
<dbReference type="PROSITE" id="PS50045">
    <property type="entry name" value="SIGMA54_INTERACT_4"/>
    <property type="match status" value="1"/>
</dbReference>
<evidence type="ECO:0000256" key="1">
    <source>
        <dbReference type="ARBA" id="ARBA00022741"/>
    </source>
</evidence>
<dbReference type="Gene3D" id="3.40.50.300">
    <property type="entry name" value="P-loop containing nucleotide triphosphate hydrolases"/>
    <property type="match status" value="1"/>
</dbReference>
<dbReference type="GO" id="GO:0006355">
    <property type="term" value="P:regulation of DNA-templated transcription"/>
    <property type="evidence" value="ECO:0007669"/>
    <property type="project" value="InterPro"/>
</dbReference>
<dbReference type="InterPro" id="IPR001789">
    <property type="entry name" value="Sig_transdc_resp-reg_receiver"/>
</dbReference>
<keyword evidence="2" id="KW-0067">ATP-binding</keyword>
<dbReference type="SUPFAM" id="SSF52540">
    <property type="entry name" value="P-loop containing nucleoside triphosphate hydrolases"/>
    <property type="match status" value="1"/>
</dbReference>
<dbReference type="PANTHER" id="PTHR32071:SF117">
    <property type="entry name" value="PTS-DEPENDENT DIHYDROXYACETONE KINASE OPERON REGULATORY PROTEIN-RELATED"/>
    <property type="match status" value="1"/>
</dbReference>
<dbReference type="InterPro" id="IPR027417">
    <property type="entry name" value="P-loop_NTPase"/>
</dbReference>
<reference evidence="7 8" key="1">
    <citation type="submission" date="2019-07" db="EMBL/GenBank/DDBJ databases">
        <title>Description of 53C-WASEF.</title>
        <authorList>
            <person name="Pitt A."/>
            <person name="Hahn M.W."/>
        </authorList>
    </citation>
    <scope>NUCLEOTIDE SEQUENCE [LARGE SCALE GENOMIC DNA]</scope>
    <source>
        <strain evidence="7 8">53C-WASEF</strain>
    </source>
</reference>
<keyword evidence="3" id="KW-0238">DNA-binding</keyword>
<evidence type="ECO:0000256" key="4">
    <source>
        <dbReference type="PROSITE-ProRule" id="PRU00169"/>
    </source>
</evidence>
<dbReference type="InterPro" id="IPR011006">
    <property type="entry name" value="CheY-like_superfamily"/>
</dbReference>
<dbReference type="SUPFAM" id="SSF52172">
    <property type="entry name" value="CheY-like"/>
    <property type="match status" value="1"/>
</dbReference>
<comment type="caution">
    <text evidence="7">The sequence shown here is derived from an EMBL/GenBank/DDBJ whole genome shotgun (WGS) entry which is preliminary data.</text>
</comment>
<dbReference type="InterPro" id="IPR002078">
    <property type="entry name" value="Sigma_54_int"/>
</dbReference>
<evidence type="ECO:0000259" key="5">
    <source>
        <dbReference type="PROSITE" id="PS50045"/>
    </source>
</evidence>
<evidence type="ECO:0000256" key="3">
    <source>
        <dbReference type="ARBA" id="ARBA00023125"/>
    </source>
</evidence>
<dbReference type="GO" id="GO:0005524">
    <property type="term" value="F:ATP binding"/>
    <property type="evidence" value="ECO:0007669"/>
    <property type="project" value="UniProtKB-KW"/>
</dbReference>
<comment type="caution">
    <text evidence="4">Lacks conserved residue(s) required for the propagation of feature annotation.</text>
</comment>